<dbReference type="PANTHER" id="PTHR43319:SF3">
    <property type="entry name" value="BETA-LACTAMASE-RELATED DOMAIN-CONTAINING PROTEIN"/>
    <property type="match status" value="1"/>
</dbReference>
<dbReference type="EMBL" id="JAQGLA010000009">
    <property type="protein sequence ID" value="MDA3625566.1"/>
    <property type="molecule type" value="Genomic_DNA"/>
</dbReference>
<dbReference type="GO" id="GO:0016787">
    <property type="term" value="F:hydrolase activity"/>
    <property type="evidence" value="ECO:0007669"/>
    <property type="project" value="UniProtKB-KW"/>
</dbReference>
<gene>
    <name evidence="2" type="ORF">OU415_08965</name>
</gene>
<proteinExistence type="predicted"/>
<sequence>MTATPQVHGSTTPAFEPVRAAFADIAACEPGLEAQLAVYHQGVPVVDLWTGGESTGDSLLALYSTGKGAAFLVLALLVQEGAIDLDRPVAEYWAEFATAGKSGITVRQLASHQAGLLGVAGGVQRG</sequence>
<dbReference type="InterPro" id="IPR001466">
    <property type="entry name" value="Beta-lactam-related"/>
</dbReference>
<evidence type="ECO:0000313" key="3">
    <source>
        <dbReference type="Proteomes" id="UP001210380"/>
    </source>
</evidence>
<dbReference type="RefSeq" id="WP_270948142.1">
    <property type="nucleotide sequence ID" value="NZ_JAQGLA010000009.1"/>
</dbReference>
<dbReference type="InterPro" id="IPR012338">
    <property type="entry name" value="Beta-lactam/transpept-like"/>
</dbReference>
<comment type="caution">
    <text evidence="2">The sequence shown here is derived from an EMBL/GenBank/DDBJ whole genome shotgun (WGS) entry which is preliminary data.</text>
</comment>
<dbReference type="SUPFAM" id="SSF56601">
    <property type="entry name" value="beta-lactamase/transpeptidase-like"/>
    <property type="match status" value="1"/>
</dbReference>
<evidence type="ECO:0000313" key="2">
    <source>
        <dbReference type="EMBL" id="MDA3625566.1"/>
    </source>
</evidence>
<organism evidence="2 3">
    <name type="scientific">Saccharopolyspora oryzae</name>
    <dbReference type="NCBI Taxonomy" id="2997343"/>
    <lineage>
        <taxon>Bacteria</taxon>
        <taxon>Bacillati</taxon>
        <taxon>Actinomycetota</taxon>
        <taxon>Actinomycetes</taxon>
        <taxon>Pseudonocardiales</taxon>
        <taxon>Pseudonocardiaceae</taxon>
        <taxon>Saccharopolyspora</taxon>
    </lineage>
</organism>
<name>A0ABT4UV24_9PSEU</name>
<dbReference type="PANTHER" id="PTHR43319">
    <property type="entry name" value="BETA-LACTAMASE-RELATED"/>
    <property type="match status" value="1"/>
</dbReference>
<evidence type="ECO:0000259" key="1">
    <source>
        <dbReference type="Pfam" id="PF00144"/>
    </source>
</evidence>
<dbReference type="Pfam" id="PF00144">
    <property type="entry name" value="Beta-lactamase"/>
    <property type="match status" value="1"/>
</dbReference>
<reference evidence="2 3" key="1">
    <citation type="submission" date="2022-11" db="EMBL/GenBank/DDBJ databases">
        <title>Draft genome sequence of Saccharopolyspora sp. WRP15-2 isolated from rhizosphere soils of wild rice in Thailand.</title>
        <authorList>
            <person name="Duangmal K."/>
            <person name="Kammanee S."/>
            <person name="Muangham S."/>
        </authorList>
    </citation>
    <scope>NUCLEOTIDE SEQUENCE [LARGE SCALE GENOMIC DNA]</scope>
    <source>
        <strain evidence="2 3">WRP15-2</strain>
    </source>
</reference>
<feature type="domain" description="Beta-lactamase-related" evidence="1">
    <location>
        <begin position="34"/>
        <end position="118"/>
    </location>
</feature>
<protein>
    <submittedName>
        <fullName evidence="2">Serine hydrolase</fullName>
    </submittedName>
</protein>
<dbReference type="Gene3D" id="3.40.710.10">
    <property type="entry name" value="DD-peptidase/beta-lactamase superfamily"/>
    <property type="match status" value="1"/>
</dbReference>
<keyword evidence="3" id="KW-1185">Reference proteome</keyword>
<dbReference type="Proteomes" id="UP001210380">
    <property type="component" value="Unassembled WGS sequence"/>
</dbReference>
<accession>A0ABT4UV24</accession>
<dbReference type="InterPro" id="IPR052907">
    <property type="entry name" value="Beta-lactamase/esterase"/>
</dbReference>
<keyword evidence="2" id="KW-0378">Hydrolase</keyword>